<evidence type="ECO:0000256" key="1">
    <source>
        <dbReference type="ARBA" id="ARBA00007768"/>
    </source>
</evidence>
<evidence type="ECO:0000313" key="3">
    <source>
        <dbReference type="EMBL" id="VEB58216.1"/>
    </source>
</evidence>
<dbReference type="GO" id="GO:0005507">
    <property type="term" value="F:copper ion binding"/>
    <property type="evidence" value="ECO:0007669"/>
    <property type="project" value="TreeGrafter"/>
</dbReference>
<dbReference type="PANTHER" id="PTHR12598:SF0">
    <property type="entry name" value="COPPER HOMEOSTASIS PROTEIN CUTC HOMOLOG"/>
    <property type="match status" value="1"/>
</dbReference>
<organism evidence="3 4">
    <name type="scientific">Salmonella enterica I</name>
    <dbReference type="NCBI Taxonomy" id="59201"/>
    <lineage>
        <taxon>Bacteria</taxon>
        <taxon>Pseudomonadati</taxon>
        <taxon>Pseudomonadota</taxon>
        <taxon>Gammaproteobacteria</taxon>
        <taxon>Enterobacterales</taxon>
        <taxon>Enterobacteriaceae</taxon>
        <taxon>Salmonella</taxon>
    </lineage>
</organism>
<dbReference type="Pfam" id="PF03932">
    <property type="entry name" value="CutC"/>
    <property type="match status" value="1"/>
</dbReference>
<dbReference type="InterPro" id="IPR036822">
    <property type="entry name" value="CutC-like_dom_sf"/>
</dbReference>
<evidence type="ECO:0000256" key="2">
    <source>
        <dbReference type="ARBA" id="ARBA00019014"/>
    </source>
</evidence>
<protein>
    <recommendedName>
        <fullName evidence="2">Copper homeostasis protein cutC homolog</fullName>
    </recommendedName>
</protein>
<gene>
    <name evidence="3" type="primary">STY2115</name>
    <name evidence="3" type="ORF">NCTC6754_05301</name>
</gene>
<comment type="similarity">
    <text evidence="1">Belongs to the CutC family.</text>
</comment>
<dbReference type="SUPFAM" id="SSF110395">
    <property type="entry name" value="CutC-like"/>
    <property type="match status" value="1"/>
</dbReference>
<name>A0A447U1M0_SALET</name>
<reference evidence="3 4" key="1">
    <citation type="submission" date="2018-12" db="EMBL/GenBank/DDBJ databases">
        <authorList>
            <consortium name="Pathogen Informatics"/>
        </authorList>
    </citation>
    <scope>NUCLEOTIDE SEQUENCE [LARGE SCALE GENOMIC DNA]</scope>
    <source>
        <strain evidence="3 4">NCTC6754</strain>
    </source>
</reference>
<dbReference type="AlphaFoldDB" id="A0A447U1M0"/>
<evidence type="ECO:0000313" key="4">
    <source>
        <dbReference type="Proteomes" id="UP000269208"/>
    </source>
</evidence>
<dbReference type="PANTHER" id="PTHR12598">
    <property type="entry name" value="COPPER HOMEOSTASIS PROTEIN CUTC"/>
    <property type="match status" value="1"/>
</dbReference>
<sequence>MALLEICCYSMECALTAQRNGADRIELCAAPKEGGLTPSLGVLRSVREHITIPVHPIIRPRGGDFYYTDGEFCRHAGRYSPRQRVGFSPGW</sequence>
<dbReference type="Proteomes" id="UP000269208">
    <property type="component" value="Chromosome"/>
</dbReference>
<proteinExistence type="inferred from homology"/>
<dbReference type="Gene3D" id="3.20.20.380">
    <property type="entry name" value="Copper homeostasis (CutC) domain"/>
    <property type="match status" value="1"/>
</dbReference>
<accession>A0A447U1M0</accession>
<dbReference type="InterPro" id="IPR005627">
    <property type="entry name" value="CutC-like"/>
</dbReference>
<dbReference type="EMBL" id="LR134190">
    <property type="protein sequence ID" value="VEB58216.1"/>
    <property type="molecule type" value="Genomic_DNA"/>
</dbReference>